<keyword evidence="3" id="KW-1185">Reference proteome</keyword>
<organism evidence="2 3">
    <name type="scientific">Streptomyces brasiliscabiei</name>
    <dbReference type="NCBI Taxonomy" id="2736302"/>
    <lineage>
        <taxon>Bacteria</taxon>
        <taxon>Bacillati</taxon>
        <taxon>Actinomycetota</taxon>
        <taxon>Actinomycetes</taxon>
        <taxon>Kitasatosporales</taxon>
        <taxon>Streptomycetaceae</taxon>
        <taxon>Streptomyces</taxon>
    </lineage>
</organism>
<evidence type="ECO:0008006" key="4">
    <source>
        <dbReference type="Google" id="ProtNLM"/>
    </source>
</evidence>
<feature type="compositionally biased region" description="Acidic residues" evidence="1">
    <location>
        <begin position="94"/>
        <end position="103"/>
    </location>
</feature>
<feature type="compositionally biased region" description="Gly residues" evidence="1">
    <location>
        <begin position="26"/>
        <end position="41"/>
    </location>
</feature>
<accession>A0ABU8GB98</accession>
<comment type="caution">
    <text evidence="2">The sequence shown here is derived from an EMBL/GenBank/DDBJ whole genome shotgun (WGS) entry which is preliminary data.</text>
</comment>
<evidence type="ECO:0000313" key="2">
    <source>
        <dbReference type="EMBL" id="MEI5609671.1"/>
    </source>
</evidence>
<dbReference type="EMBL" id="JBBAYM010000006">
    <property type="protein sequence ID" value="MEI5609671.1"/>
    <property type="molecule type" value="Genomic_DNA"/>
</dbReference>
<dbReference type="PROSITE" id="PS51257">
    <property type="entry name" value="PROKAR_LIPOPROTEIN"/>
    <property type="match status" value="1"/>
</dbReference>
<proteinExistence type="predicted"/>
<feature type="compositionally biased region" description="Low complexity" evidence="1">
    <location>
        <begin position="80"/>
        <end position="93"/>
    </location>
</feature>
<gene>
    <name evidence="2" type="ORF">WB403_10875</name>
</gene>
<name>A0ABU8GB98_9ACTN</name>
<evidence type="ECO:0000313" key="3">
    <source>
        <dbReference type="Proteomes" id="UP001365781"/>
    </source>
</evidence>
<protein>
    <recommendedName>
        <fullName evidence="4">Lipoprotein</fullName>
    </recommendedName>
</protein>
<reference evidence="2 3" key="1">
    <citation type="submission" date="2024-03" db="EMBL/GenBank/DDBJ databases">
        <title>First Report of Pectobacterium brasiliscabiei causing potato scab in china.</title>
        <authorList>
            <person name="Handique U."/>
        </authorList>
    </citation>
    <scope>NUCLEOTIDE SEQUENCE [LARGE SCALE GENOMIC DNA]</scope>
    <source>
        <strain evidence="2 3">ZRIMU1503</strain>
    </source>
</reference>
<dbReference type="RefSeq" id="WP_336538799.1">
    <property type="nucleotide sequence ID" value="NZ_JBBAYL010000003.1"/>
</dbReference>
<feature type="region of interest" description="Disordered" evidence="1">
    <location>
        <begin position="25"/>
        <end position="106"/>
    </location>
</feature>
<evidence type="ECO:0000256" key="1">
    <source>
        <dbReference type="SAM" id="MobiDB-lite"/>
    </source>
</evidence>
<sequence length="191" mass="18783">MGTRTRTGAGRFGVVTAAALTVVLTGCGGGGDRSDGSGGEGTRPSSTAPTASGTGGKDEGGTGEGGSAGRTPHPAETERPTSPGTSPTPSTTDTDTDADADTDTDTKACFDGRCTISVSKPLSIEVDSKFGVGELRVTEVTDDTVVLQSSGAGTFLSSSIGEGGTGGLNGLGFRVKSLEGGTAVLEFFPRA</sequence>
<dbReference type="Proteomes" id="UP001365781">
    <property type="component" value="Unassembled WGS sequence"/>
</dbReference>